<dbReference type="EMBL" id="JACHMU010000001">
    <property type="protein sequence ID" value="MBB5743569.1"/>
    <property type="molecule type" value="Genomic_DNA"/>
</dbReference>
<proteinExistence type="predicted"/>
<name>A0A7W9CDM7_9MICO</name>
<organism evidence="1 2">
    <name type="scientific">Microbacterium ginsengiterrae</name>
    <dbReference type="NCBI Taxonomy" id="546115"/>
    <lineage>
        <taxon>Bacteria</taxon>
        <taxon>Bacillati</taxon>
        <taxon>Actinomycetota</taxon>
        <taxon>Actinomycetes</taxon>
        <taxon>Micrococcales</taxon>
        <taxon>Microbacteriaceae</taxon>
        <taxon>Microbacterium</taxon>
    </lineage>
</organism>
<reference evidence="1 2" key="1">
    <citation type="submission" date="2020-08" db="EMBL/GenBank/DDBJ databases">
        <title>Sequencing the genomes of 1000 actinobacteria strains.</title>
        <authorList>
            <person name="Klenk H.-P."/>
        </authorList>
    </citation>
    <scope>NUCLEOTIDE SEQUENCE [LARGE SCALE GENOMIC DNA]</scope>
    <source>
        <strain evidence="1 2">DSM 24823</strain>
    </source>
</reference>
<comment type="caution">
    <text evidence="1">The sequence shown here is derived from an EMBL/GenBank/DDBJ whole genome shotgun (WGS) entry which is preliminary data.</text>
</comment>
<keyword evidence="2" id="KW-1185">Reference proteome</keyword>
<dbReference type="AlphaFoldDB" id="A0A7W9CDM7"/>
<evidence type="ECO:0000313" key="2">
    <source>
        <dbReference type="Proteomes" id="UP000517712"/>
    </source>
</evidence>
<protein>
    <submittedName>
        <fullName evidence="1">Uncharacterized protein</fullName>
    </submittedName>
</protein>
<gene>
    <name evidence="1" type="ORF">HD600_002066</name>
</gene>
<evidence type="ECO:0000313" key="1">
    <source>
        <dbReference type="EMBL" id="MBB5743569.1"/>
    </source>
</evidence>
<accession>A0A7W9CDM7</accession>
<dbReference type="Proteomes" id="UP000517712">
    <property type="component" value="Unassembled WGS sequence"/>
</dbReference>
<sequence length="45" mass="4886">MPIRWNSGTDGDAREISLVRKGGSTMRVNAPSAIPGAWTKDDGWQ</sequence>